<feature type="repeat" description="WD" evidence="3">
    <location>
        <begin position="53"/>
        <end position="95"/>
    </location>
</feature>
<evidence type="ECO:0000256" key="3">
    <source>
        <dbReference type="PROSITE-ProRule" id="PRU00221"/>
    </source>
</evidence>
<feature type="repeat" description="WD" evidence="3">
    <location>
        <begin position="96"/>
        <end position="137"/>
    </location>
</feature>
<feature type="repeat" description="WD" evidence="3">
    <location>
        <begin position="11"/>
        <end position="52"/>
    </location>
</feature>
<dbReference type="PROSITE" id="PS00678">
    <property type="entry name" value="WD_REPEATS_1"/>
    <property type="match status" value="2"/>
</dbReference>
<dbReference type="InterPro" id="IPR036322">
    <property type="entry name" value="WD40_repeat_dom_sf"/>
</dbReference>
<protein>
    <submittedName>
        <fullName evidence="5">Uncharacterized protein</fullName>
    </submittedName>
</protein>
<evidence type="ECO:0000313" key="6">
    <source>
        <dbReference type="Proteomes" id="UP000887567"/>
    </source>
</evidence>
<feature type="region of interest" description="Disordered" evidence="4">
    <location>
        <begin position="466"/>
        <end position="486"/>
    </location>
</feature>
<name>A0A913XV16_EXADI</name>
<keyword evidence="6" id="KW-1185">Reference proteome</keyword>
<evidence type="ECO:0000256" key="1">
    <source>
        <dbReference type="ARBA" id="ARBA00022574"/>
    </source>
</evidence>
<dbReference type="PANTHER" id="PTHR19848">
    <property type="entry name" value="WD40 REPEAT PROTEIN"/>
    <property type="match status" value="1"/>
</dbReference>
<dbReference type="Proteomes" id="UP000887567">
    <property type="component" value="Unplaced"/>
</dbReference>
<feature type="compositionally biased region" description="Low complexity" evidence="4">
    <location>
        <begin position="469"/>
        <end position="478"/>
    </location>
</feature>
<dbReference type="PROSITE" id="PS50082">
    <property type="entry name" value="WD_REPEATS_2"/>
    <property type="match status" value="5"/>
</dbReference>
<keyword evidence="1 3" id="KW-0853">WD repeat</keyword>
<dbReference type="InterPro" id="IPR001680">
    <property type="entry name" value="WD40_rpt"/>
</dbReference>
<dbReference type="OrthoDB" id="1068471at2759"/>
<feature type="region of interest" description="Disordered" evidence="4">
    <location>
        <begin position="498"/>
        <end position="522"/>
    </location>
</feature>
<keyword evidence="2" id="KW-0677">Repeat</keyword>
<feature type="compositionally biased region" description="Polar residues" evidence="4">
    <location>
        <begin position="566"/>
        <end position="576"/>
    </location>
</feature>
<accession>A0A913XV16</accession>
<dbReference type="KEGG" id="epa:110247511"/>
<feature type="region of interest" description="Disordered" evidence="4">
    <location>
        <begin position="566"/>
        <end position="588"/>
    </location>
</feature>
<dbReference type="SMART" id="SM00320">
    <property type="entry name" value="WD40"/>
    <property type="match status" value="6"/>
</dbReference>
<evidence type="ECO:0000256" key="4">
    <source>
        <dbReference type="SAM" id="MobiDB-lite"/>
    </source>
</evidence>
<proteinExistence type="predicted"/>
<evidence type="ECO:0000313" key="5">
    <source>
        <dbReference type="EnsemblMetazoa" id="XP_020909605.1"/>
    </source>
</evidence>
<feature type="repeat" description="WD" evidence="3">
    <location>
        <begin position="138"/>
        <end position="183"/>
    </location>
</feature>
<organism evidence="5 6">
    <name type="scientific">Exaiptasia diaphana</name>
    <name type="common">Tropical sea anemone</name>
    <name type="synonym">Aiptasia pulchella</name>
    <dbReference type="NCBI Taxonomy" id="2652724"/>
    <lineage>
        <taxon>Eukaryota</taxon>
        <taxon>Metazoa</taxon>
        <taxon>Cnidaria</taxon>
        <taxon>Anthozoa</taxon>
        <taxon>Hexacorallia</taxon>
        <taxon>Actiniaria</taxon>
        <taxon>Aiptasiidae</taxon>
        <taxon>Exaiptasia</taxon>
    </lineage>
</organism>
<dbReference type="SUPFAM" id="SSF50978">
    <property type="entry name" value="WD40 repeat-like"/>
    <property type="match status" value="1"/>
</dbReference>
<dbReference type="RefSeq" id="XP_020909605.1">
    <property type="nucleotide sequence ID" value="XM_021053946.2"/>
</dbReference>
<dbReference type="CDD" id="cd00200">
    <property type="entry name" value="WD40"/>
    <property type="match status" value="1"/>
</dbReference>
<dbReference type="PROSITE" id="PS50294">
    <property type="entry name" value="WD_REPEATS_REGION"/>
    <property type="match status" value="4"/>
</dbReference>
<dbReference type="AlphaFoldDB" id="A0A913XV16"/>
<dbReference type="InterPro" id="IPR020472">
    <property type="entry name" value="WD40_PAC1"/>
</dbReference>
<dbReference type="PANTHER" id="PTHR19848:SF8">
    <property type="entry name" value="F-BOX AND WD REPEAT DOMAIN CONTAINING 7"/>
    <property type="match status" value="1"/>
</dbReference>
<feature type="compositionally biased region" description="Low complexity" evidence="4">
    <location>
        <begin position="509"/>
        <end position="519"/>
    </location>
</feature>
<reference evidence="5" key="1">
    <citation type="submission" date="2022-11" db="UniProtKB">
        <authorList>
            <consortium name="EnsemblMetazoa"/>
        </authorList>
    </citation>
    <scope>IDENTIFICATION</scope>
</reference>
<dbReference type="PRINTS" id="PR00320">
    <property type="entry name" value="GPROTEINBRPT"/>
</dbReference>
<dbReference type="GeneID" id="110247511"/>
<dbReference type="Pfam" id="PF00400">
    <property type="entry name" value="WD40"/>
    <property type="match status" value="5"/>
</dbReference>
<feature type="repeat" description="WD" evidence="3">
    <location>
        <begin position="185"/>
        <end position="226"/>
    </location>
</feature>
<dbReference type="Gene3D" id="2.130.10.10">
    <property type="entry name" value="YVTN repeat-like/Quinoprotein amine dehydrogenase"/>
    <property type="match status" value="2"/>
</dbReference>
<sequence length="614" mass="67546">MTASVQKQTILPGHKWQVSCLEFSSDGFYLASGGWDKMVLIWDLQTLDASQRIGFHSQPVTCLSFQPTKPGLLATGSADQTVAIWNPVNGALVKTLQHHNNWVLSTCFSSNGRLLASASWDKSISVSDVETGQVSSSLSGHTTGVWTCAFSPDDSPSSDTLCSGAEDGSLKLWDLRSKSVVMSLVGGHEDRIKCCSWSPSAQYVVSSSADGKLVLWEPRSGTALTKIRAYDDSANKVLFYPLTRDNSVPLLFSVGGRTCNIWHPFRKQNKQILSVKLNRSGEEIQALGISPDGSLLATAGTDKAISLSTVDISLDQIDALPVESADKTNRGTLLWKKYTRKVIEQKINTAGRHPVLTPAIDSTRKSPASLNGVDKHEVVQRKTSGSLVGMAVQKYEIEEKHHVERAEPPLHNTPEKLHAEPEVVLLHQRQKLRPRSENFSDLRKEDHLANGQNELQSARQLLRKVRRMSNGSEVSSSSGPETNGHDYSVFAKVNGWNEMRNGGRHNGYTSPPSAPSSTTDEQTTIVNIDSESDDLDNTYDFVDFNPSQVRGVNVQPSSRYNHFNIANNNRGYHPNNSPDDGESTSVSSSSYYADIDDVAQEMLELSRKIEDHRL</sequence>
<dbReference type="InterPro" id="IPR015943">
    <property type="entry name" value="WD40/YVTN_repeat-like_dom_sf"/>
</dbReference>
<evidence type="ECO:0000256" key="2">
    <source>
        <dbReference type="ARBA" id="ARBA00022737"/>
    </source>
</evidence>
<dbReference type="EnsemblMetazoa" id="XM_021053946.2">
    <property type="protein sequence ID" value="XP_020909605.1"/>
    <property type="gene ID" value="LOC110247511"/>
</dbReference>
<dbReference type="InterPro" id="IPR019775">
    <property type="entry name" value="WD40_repeat_CS"/>
</dbReference>